<dbReference type="EMBL" id="QXDC01000003">
    <property type="protein sequence ID" value="RIA44572.1"/>
    <property type="molecule type" value="Genomic_DNA"/>
</dbReference>
<dbReference type="Proteomes" id="UP000266568">
    <property type="component" value="Unassembled WGS sequence"/>
</dbReference>
<sequence length="150" mass="16219">MSGSSPKKRRFALFSILLAATLTPYATAAGQRTASRMVVVDERETVRDEPPPHGAIGMSTAYRISDGIEGRTMEFRKRVLHPGAAIGPHRIAHDEVYYVLDGAGEVISDGERQALRPGSAAYLFDGAVVGITQQGTRPLTLIIAYPLPRD</sequence>
<dbReference type="InterPro" id="IPR014710">
    <property type="entry name" value="RmlC-like_jellyroll"/>
</dbReference>
<gene>
    <name evidence="3" type="ORF">DFR49_2818</name>
</gene>
<reference evidence="3 4" key="1">
    <citation type="submission" date="2018-08" db="EMBL/GenBank/DDBJ databases">
        <title>Genomic Encyclopedia of Type Strains, Phase IV (KMG-IV): sequencing the most valuable type-strain genomes for metagenomic binning, comparative biology and taxonomic classification.</title>
        <authorList>
            <person name="Goeker M."/>
        </authorList>
    </citation>
    <scope>NUCLEOTIDE SEQUENCE [LARGE SCALE GENOMIC DNA]</scope>
    <source>
        <strain evidence="3 4">DSM 25527</strain>
    </source>
</reference>
<feature type="domain" description="Cupin type-2" evidence="2">
    <location>
        <begin position="79"/>
        <end position="142"/>
    </location>
</feature>
<keyword evidence="4" id="KW-1185">Reference proteome</keyword>
<dbReference type="Pfam" id="PF07883">
    <property type="entry name" value="Cupin_2"/>
    <property type="match status" value="1"/>
</dbReference>
<dbReference type="InterPro" id="IPR011051">
    <property type="entry name" value="RmlC_Cupin_sf"/>
</dbReference>
<evidence type="ECO:0000259" key="2">
    <source>
        <dbReference type="Pfam" id="PF07883"/>
    </source>
</evidence>
<proteinExistence type="predicted"/>
<organism evidence="3 4">
    <name type="scientific">Hephaestia caeni</name>
    <dbReference type="NCBI Taxonomy" id="645617"/>
    <lineage>
        <taxon>Bacteria</taxon>
        <taxon>Pseudomonadati</taxon>
        <taxon>Pseudomonadota</taxon>
        <taxon>Alphaproteobacteria</taxon>
        <taxon>Sphingomonadales</taxon>
        <taxon>Sphingomonadaceae</taxon>
        <taxon>Hephaestia</taxon>
    </lineage>
</organism>
<keyword evidence="1" id="KW-0732">Signal</keyword>
<protein>
    <recommendedName>
        <fullName evidence="2">Cupin type-2 domain-containing protein</fullName>
    </recommendedName>
</protein>
<feature type="signal peptide" evidence="1">
    <location>
        <begin position="1"/>
        <end position="28"/>
    </location>
</feature>
<evidence type="ECO:0000256" key="1">
    <source>
        <dbReference type="SAM" id="SignalP"/>
    </source>
</evidence>
<feature type="chain" id="PRO_5017214943" description="Cupin type-2 domain-containing protein" evidence="1">
    <location>
        <begin position="29"/>
        <end position="150"/>
    </location>
</feature>
<comment type="caution">
    <text evidence="3">The sequence shown here is derived from an EMBL/GenBank/DDBJ whole genome shotgun (WGS) entry which is preliminary data.</text>
</comment>
<dbReference type="Gene3D" id="2.60.120.10">
    <property type="entry name" value="Jelly Rolls"/>
    <property type="match status" value="1"/>
</dbReference>
<evidence type="ECO:0000313" key="4">
    <source>
        <dbReference type="Proteomes" id="UP000266568"/>
    </source>
</evidence>
<name>A0A397P5W6_9SPHN</name>
<dbReference type="SUPFAM" id="SSF51182">
    <property type="entry name" value="RmlC-like cupins"/>
    <property type="match status" value="1"/>
</dbReference>
<dbReference type="AlphaFoldDB" id="A0A397P5W6"/>
<evidence type="ECO:0000313" key="3">
    <source>
        <dbReference type="EMBL" id="RIA44572.1"/>
    </source>
</evidence>
<accession>A0A397P5W6</accession>
<dbReference type="InterPro" id="IPR013096">
    <property type="entry name" value="Cupin_2"/>
</dbReference>